<proteinExistence type="predicted"/>
<keyword evidence="3" id="KW-0479">Metal-binding</keyword>
<accession>A0A834XTS1</accession>
<evidence type="ECO:0000313" key="13">
    <source>
        <dbReference type="Proteomes" id="UP000639338"/>
    </source>
</evidence>
<feature type="domain" description="RING-type" evidence="11">
    <location>
        <begin position="391"/>
        <end position="430"/>
    </location>
</feature>
<feature type="transmembrane region" description="Helical" evidence="10">
    <location>
        <begin position="224"/>
        <end position="245"/>
    </location>
</feature>
<feature type="transmembrane region" description="Helical" evidence="10">
    <location>
        <begin position="175"/>
        <end position="203"/>
    </location>
</feature>
<dbReference type="OrthoDB" id="9049620at2759"/>
<dbReference type="InterPro" id="IPR044235">
    <property type="entry name" value="RNFT1/2"/>
</dbReference>
<keyword evidence="13" id="KW-1185">Reference proteome</keyword>
<dbReference type="InterPro" id="IPR017907">
    <property type="entry name" value="Znf_RING_CS"/>
</dbReference>
<name>A0A834XTS1_APHGI</name>
<comment type="caution">
    <text evidence="12">The sequence shown here is derived from an EMBL/GenBank/DDBJ whole genome shotgun (WGS) entry which is preliminary data.</text>
</comment>
<evidence type="ECO:0000256" key="7">
    <source>
        <dbReference type="ARBA" id="ARBA00022989"/>
    </source>
</evidence>
<dbReference type="InterPro" id="IPR001841">
    <property type="entry name" value="Znf_RING"/>
</dbReference>
<sequence length="449" mass="51695">MDENIEPGLPVGSTEDLSTQLHSALTIIFTNNGWILKFNRSNVRVSTISDGTLISLESIGPSIYQIIHAVLNYWINNITQTFSSGGVASPPAVDNDDELSSLLTGDDPSIDRNNYTPPIIEQPGNNLHSVNFTDENSDRIPDNHIDLDVDDAPVIPPESTSTFNIKLSNSTKMTIFYFLTILFKLISNDKAFLFGLFTLYCVFTKSNYDLTKFIEKNPFEKKKLYAMIFYILIILGIMIFIFGIYPDFFYQNGYYYFYDTILIIFIIDLQVKIFTVFLKTIITCLPSNICRKNNCYQIIECISQFYRATLPIYPWGFYIVNSANEYDPVHGGSTMNYLFTMMSLAFYVLIKIINIYLCGRFCIKSFIEFSKNMSCRGLSVNEERSRLWGSCPVCLEENKYLFLTSCKHKFCYPCISQWTSKERSRCPLCRKSIMIEYQNGFTTDFVQLF</sequence>
<dbReference type="PROSITE" id="PS50089">
    <property type="entry name" value="ZF_RING_2"/>
    <property type="match status" value="1"/>
</dbReference>
<feature type="transmembrane region" description="Helical" evidence="10">
    <location>
        <begin position="337"/>
        <end position="357"/>
    </location>
</feature>
<dbReference type="Gene3D" id="3.30.40.10">
    <property type="entry name" value="Zinc/RING finger domain, C3HC4 (zinc finger)"/>
    <property type="match status" value="1"/>
</dbReference>
<evidence type="ECO:0000259" key="11">
    <source>
        <dbReference type="PROSITE" id="PS50089"/>
    </source>
</evidence>
<dbReference type="EMBL" id="JACMRX010000003">
    <property type="protein sequence ID" value="KAF7992636.1"/>
    <property type="molecule type" value="Genomic_DNA"/>
</dbReference>
<keyword evidence="8 10" id="KW-0472">Membrane</keyword>
<dbReference type="PANTHER" id="PTHR15860:SF0">
    <property type="entry name" value="LP20373P"/>
    <property type="match status" value="1"/>
</dbReference>
<dbReference type="Proteomes" id="UP000639338">
    <property type="component" value="Unassembled WGS sequence"/>
</dbReference>
<evidence type="ECO:0000256" key="4">
    <source>
        <dbReference type="ARBA" id="ARBA00022771"/>
    </source>
</evidence>
<dbReference type="GO" id="GO:0005634">
    <property type="term" value="C:nucleus"/>
    <property type="evidence" value="ECO:0007669"/>
    <property type="project" value="UniProtKB-ARBA"/>
</dbReference>
<evidence type="ECO:0000256" key="3">
    <source>
        <dbReference type="ARBA" id="ARBA00022723"/>
    </source>
</evidence>
<evidence type="ECO:0000256" key="1">
    <source>
        <dbReference type="ARBA" id="ARBA00004141"/>
    </source>
</evidence>
<dbReference type="GO" id="GO:1904294">
    <property type="term" value="P:positive regulation of ERAD pathway"/>
    <property type="evidence" value="ECO:0007669"/>
    <property type="project" value="InterPro"/>
</dbReference>
<feature type="transmembrane region" description="Helical" evidence="10">
    <location>
        <begin position="257"/>
        <end position="278"/>
    </location>
</feature>
<dbReference type="Pfam" id="PF00097">
    <property type="entry name" value="zf-C3HC4"/>
    <property type="match status" value="1"/>
</dbReference>
<gene>
    <name evidence="12" type="ORF">HCN44_004980</name>
</gene>
<evidence type="ECO:0000256" key="8">
    <source>
        <dbReference type="ARBA" id="ARBA00023136"/>
    </source>
</evidence>
<dbReference type="InterPro" id="IPR018957">
    <property type="entry name" value="Znf_C3HC4_RING-type"/>
</dbReference>
<dbReference type="SUPFAM" id="SSF57850">
    <property type="entry name" value="RING/U-box"/>
    <property type="match status" value="1"/>
</dbReference>
<organism evidence="12 13">
    <name type="scientific">Aphidius gifuensis</name>
    <name type="common">Parasitoid wasp</name>
    <dbReference type="NCBI Taxonomy" id="684658"/>
    <lineage>
        <taxon>Eukaryota</taxon>
        <taxon>Metazoa</taxon>
        <taxon>Ecdysozoa</taxon>
        <taxon>Arthropoda</taxon>
        <taxon>Hexapoda</taxon>
        <taxon>Insecta</taxon>
        <taxon>Pterygota</taxon>
        <taxon>Neoptera</taxon>
        <taxon>Endopterygota</taxon>
        <taxon>Hymenoptera</taxon>
        <taxon>Apocrita</taxon>
        <taxon>Ichneumonoidea</taxon>
        <taxon>Braconidae</taxon>
        <taxon>Aphidiinae</taxon>
        <taxon>Aphidius</taxon>
    </lineage>
</organism>
<evidence type="ECO:0000313" key="12">
    <source>
        <dbReference type="EMBL" id="KAF7992636.1"/>
    </source>
</evidence>
<keyword evidence="4 9" id="KW-0863">Zinc-finger</keyword>
<dbReference type="GO" id="GO:0061630">
    <property type="term" value="F:ubiquitin protein ligase activity"/>
    <property type="evidence" value="ECO:0007669"/>
    <property type="project" value="InterPro"/>
</dbReference>
<keyword evidence="2 10" id="KW-0812">Transmembrane</keyword>
<protein>
    <recommendedName>
        <fullName evidence="11">RING-type domain-containing protein</fullName>
    </recommendedName>
</protein>
<dbReference type="AlphaFoldDB" id="A0A834XTS1"/>
<evidence type="ECO:0000256" key="10">
    <source>
        <dbReference type="SAM" id="Phobius"/>
    </source>
</evidence>
<comment type="subcellular location">
    <subcellularLocation>
        <location evidence="1">Membrane</location>
        <topology evidence="1">Multi-pass membrane protein</topology>
    </subcellularLocation>
</comment>
<keyword evidence="5" id="KW-0833">Ubl conjugation pathway</keyword>
<evidence type="ECO:0000256" key="9">
    <source>
        <dbReference type="PROSITE-ProRule" id="PRU00175"/>
    </source>
</evidence>
<dbReference type="PROSITE" id="PS00518">
    <property type="entry name" value="ZF_RING_1"/>
    <property type="match status" value="1"/>
</dbReference>
<dbReference type="SMART" id="SM00184">
    <property type="entry name" value="RING"/>
    <property type="match status" value="1"/>
</dbReference>
<keyword evidence="6" id="KW-0862">Zinc</keyword>
<keyword evidence="7 10" id="KW-1133">Transmembrane helix</keyword>
<dbReference type="GO" id="GO:0008270">
    <property type="term" value="F:zinc ion binding"/>
    <property type="evidence" value="ECO:0007669"/>
    <property type="project" value="UniProtKB-KW"/>
</dbReference>
<dbReference type="PANTHER" id="PTHR15860">
    <property type="entry name" value="UNCHARACTERIZED RING FINGER-CONTAINING PROTEIN"/>
    <property type="match status" value="1"/>
</dbReference>
<dbReference type="InterPro" id="IPR013083">
    <property type="entry name" value="Znf_RING/FYVE/PHD"/>
</dbReference>
<evidence type="ECO:0000256" key="6">
    <source>
        <dbReference type="ARBA" id="ARBA00022833"/>
    </source>
</evidence>
<evidence type="ECO:0000256" key="5">
    <source>
        <dbReference type="ARBA" id="ARBA00022786"/>
    </source>
</evidence>
<dbReference type="GO" id="GO:0016020">
    <property type="term" value="C:membrane"/>
    <property type="evidence" value="ECO:0007669"/>
    <property type="project" value="UniProtKB-SubCell"/>
</dbReference>
<evidence type="ECO:0000256" key="2">
    <source>
        <dbReference type="ARBA" id="ARBA00022692"/>
    </source>
</evidence>
<reference evidence="12 13" key="1">
    <citation type="submission" date="2020-08" db="EMBL/GenBank/DDBJ databases">
        <title>Aphidius gifuensis genome sequencing and assembly.</title>
        <authorList>
            <person name="Du Z."/>
        </authorList>
    </citation>
    <scope>NUCLEOTIDE SEQUENCE [LARGE SCALE GENOMIC DNA]</scope>
    <source>
        <strain evidence="12">YNYX2018</strain>
        <tissue evidence="12">Adults</tissue>
    </source>
</reference>